<feature type="transmembrane region" description="Helical" evidence="1">
    <location>
        <begin position="50"/>
        <end position="71"/>
    </location>
</feature>
<keyword evidence="1" id="KW-0472">Membrane</keyword>
<accession>A0A391PE06</accession>
<organism evidence="2 3">
    <name type="scientific">Mediterraneibacter butyricigenes</name>
    <dbReference type="NCBI Taxonomy" id="2316025"/>
    <lineage>
        <taxon>Bacteria</taxon>
        <taxon>Bacillati</taxon>
        <taxon>Bacillota</taxon>
        <taxon>Clostridia</taxon>
        <taxon>Lachnospirales</taxon>
        <taxon>Lachnospiraceae</taxon>
        <taxon>Mediterraneibacter</taxon>
    </lineage>
</organism>
<name>A0A391PE06_9FIRM</name>
<keyword evidence="1" id="KW-0812">Transmembrane</keyword>
<protein>
    <submittedName>
        <fullName evidence="2">Uncharacterized protein</fullName>
    </submittedName>
</protein>
<dbReference type="AlphaFoldDB" id="A0A391PE06"/>
<evidence type="ECO:0000313" key="2">
    <source>
        <dbReference type="EMBL" id="GCA67933.1"/>
    </source>
</evidence>
<feature type="transmembrane region" description="Helical" evidence="1">
    <location>
        <begin position="91"/>
        <end position="110"/>
    </location>
</feature>
<proteinExistence type="predicted"/>
<keyword evidence="3" id="KW-1185">Reference proteome</keyword>
<keyword evidence="1" id="KW-1133">Transmembrane helix</keyword>
<dbReference type="RefSeq" id="WP_243112818.1">
    <property type="nucleotide sequence ID" value="NZ_BHGK01000001.1"/>
</dbReference>
<evidence type="ECO:0000313" key="3">
    <source>
        <dbReference type="Proteomes" id="UP000265643"/>
    </source>
</evidence>
<dbReference type="Proteomes" id="UP000265643">
    <property type="component" value="Unassembled WGS sequence"/>
</dbReference>
<comment type="caution">
    <text evidence="2">The sequence shown here is derived from an EMBL/GenBank/DDBJ whole genome shotgun (WGS) entry which is preliminary data.</text>
</comment>
<dbReference type="EMBL" id="BHGK01000001">
    <property type="protein sequence ID" value="GCA67933.1"/>
    <property type="molecule type" value="Genomic_DNA"/>
</dbReference>
<sequence length="183" mass="20646">MEKKRRIKILAVVLICAGDILWAAGLIYFWKEKGIILSVRNASANLPGIFLQNLAVNLPTLILLGMMLFKLRKKFVREMYLNISGDWQKKVAAVLLAVLAGVTVFCLITKEDNLCKLGRDYTSLCGDLRDDRNVGACMYRMCVSDLERKIRNNLAYGSAPRSHGLPCGVELRGRMRYHCQNHA</sequence>
<evidence type="ECO:0000256" key="1">
    <source>
        <dbReference type="SAM" id="Phobius"/>
    </source>
</evidence>
<reference evidence="3" key="1">
    <citation type="submission" date="2018-09" db="EMBL/GenBank/DDBJ databases">
        <title>Draft Genome Sequence of Mediterraneibacter sp. KCTC 15684.</title>
        <authorList>
            <person name="Kim J.S."/>
            <person name="Han K.I."/>
            <person name="Suh M.K."/>
            <person name="Lee K.C."/>
            <person name="Eom M.K."/>
            <person name="Lee J.H."/>
            <person name="Park S.H."/>
            <person name="Kang S.W."/>
            <person name="Park J.E."/>
            <person name="Oh B.S."/>
            <person name="Yu S.Y."/>
            <person name="Choi S.H."/>
            <person name="Lee D.H."/>
            <person name="Yoon H."/>
            <person name="Kim B."/>
            <person name="Yang S.J."/>
            <person name="Lee J.S."/>
        </authorList>
    </citation>
    <scope>NUCLEOTIDE SEQUENCE [LARGE SCALE GENOMIC DNA]</scope>
    <source>
        <strain evidence="3">KCTC 15684</strain>
    </source>
</reference>
<gene>
    <name evidence="2" type="ORF">KGMB01110_23690</name>
</gene>
<feature type="transmembrane region" description="Helical" evidence="1">
    <location>
        <begin position="7"/>
        <end position="30"/>
    </location>
</feature>